<proteinExistence type="predicted"/>
<dbReference type="EMBL" id="LAZR01029873">
    <property type="protein sequence ID" value="KKL58293.1"/>
    <property type="molecule type" value="Genomic_DNA"/>
</dbReference>
<dbReference type="AlphaFoldDB" id="A0A0F9D9E4"/>
<comment type="caution">
    <text evidence="1">The sequence shown here is derived from an EMBL/GenBank/DDBJ whole genome shotgun (WGS) entry which is preliminary data.</text>
</comment>
<feature type="non-terminal residue" evidence="1">
    <location>
        <position position="1"/>
    </location>
</feature>
<accession>A0A0F9D9E4</accession>
<gene>
    <name evidence="1" type="ORF">LCGC14_2226810</name>
</gene>
<protein>
    <submittedName>
        <fullName evidence="1">Uncharacterized protein</fullName>
    </submittedName>
</protein>
<dbReference type="GO" id="GO:0008237">
    <property type="term" value="F:metallopeptidase activity"/>
    <property type="evidence" value="ECO:0007669"/>
    <property type="project" value="InterPro"/>
</dbReference>
<sequence>TVAKEDEFWNLMTTVGSEMAYAYADRNPDLEAYMDDKTNSMNMDPLMRKYYASFGNTKSMYMARMYDELREEFPGIEDEQDVYFTARLEDSKVKPSERLEDYWDKKDALQQMYAQTIISFGRMLPEGPKIEKRGDIPETLSLGEERLRDTEAEQDLPEYYGYTREDWASKMSPELFRLVEDWAFRGAKLSRNAESSLEYELRDMDIDMNTARNLIRDAIRNVEIQKSMPQDDIEDTDDSGVSQEEYGRQESLIPKGMKTLTVAGKQYPILRTEMVDGKEIATIDMDGVEVTIGDEIEDTEDDIYKAYTEGKIGPKLYDYRGDDRLTDKTKDLLERNVIQMTAQQVTGTWKQVFGGAPEGQGGGVMFGLPEAISRREESGFRWLATAVDTTEEETALHELAHAFDYVDQHISENPEFIKDAQKYMREYEPTYPDTPNPEWFAMLFARTVTGSREVPAYIKKWFRPYIK</sequence>
<dbReference type="InterPro" id="IPR024079">
    <property type="entry name" value="MetalloPept_cat_dom_sf"/>
</dbReference>
<reference evidence="1" key="1">
    <citation type="journal article" date="2015" name="Nature">
        <title>Complex archaea that bridge the gap between prokaryotes and eukaryotes.</title>
        <authorList>
            <person name="Spang A."/>
            <person name="Saw J.H."/>
            <person name="Jorgensen S.L."/>
            <person name="Zaremba-Niedzwiedzka K."/>
            <person name="Martijn J."/>
            <person name="Lind A.E."/>
            <person name="van Eijk R."/>
            <person name="Schleper C."/>
            <person name="Guy L."/>
            <person name="Ettema T.J."/>
        </authorList>
    </citation>
    <scope>NUCLEOTIDE SEQUENCE</scope>
</reference>
<dbReference type="Gene3D" id="3.40.390.10">
    <property type="entry name" value="Collagenase (Catalytic Domain)"/>
    <property type="match status" value="1"/>
</dbReference>
<organism evidence="1">
    <name type="scientific">marine sediment metagenome</name>
    <dbReference type="NCBI Taxonomy" id="412755"/>
    <lineage>
        <taxon>unclassified sequences</taxon>
        <taxon>metagenomes</taxon>
        <taxon>ecological metagenomes</taxon>
    </lineage>
</organism>
<name>A0A0F9D9E4_9ZZZZ</name>
<evidence type="ECO:0000313" key="1">
    <source>
        <dbReference type="EMBL" id="KKL58293.1"/>
    </source>
</evidence>